<dbReference type="InterPro" id="IPR057612">
    <property type="entry name" value="Ig_PIFI"/>
</dbReference>
<name>A0A9D4V7M8_ADICA</name>
<dbReference type="GO" id="GO:0009570">
    <property type="term" value="C:chloroplast stroma"/>
    <property type="evidence" value="ECO:0007669"/>
    <property type="project" value="UniProtKB-SubCell"/>
</dbReference>
<dbReference type="OrthoDB" id="1900123at2759"/>
<evidence type="ECO:0000313" key="3">
    <source>
        <dbReference type="EMBL" id="KAI5081360.1"/>
    </source>
</evidence>
<feature type="domain" description="PIFI-like Ig-like" evidence="2">
    <location>
        <begin position="75"/>
        <end position="204"/>
    </location>
</feature>
<dbReference type="AlphaFoldDB" id="A0A9D4V7M8"/>
<gene>
    <name evidence="3" type="ORF">GOP47_0004543</name>
</gene>
<sequence>MASCVSSALVHGVLTRFSSPPLHRISHFDHRLYRSRFTTNLLTNSSRKGLTEPGKAYATATVTSEKETYTLPQWSDFEMGFQPVFWETKSGEAPTSGEEVTIFFNPTASKLVPNMDYGIAFNGGFNQPIMCGGEPRIMTRRDRGPACAPFFSIKINVPVHALTLEFSFTDGKVWDGPYKLKFEIPKRLKNQPLEFFNKGLAEELSKDGACDSAIYPDAAFIESRCLFPASLIHEGGDRCDLDIFPGCMDPDSPNYDPLATIDDGSCPYISDESSDED</sequence>
<dbReference type="InterPro" id="IPR044960">
    <property type="entry name" value="RCA-like"/>
</dbReference>
<organism evidence="3 4">
    <name type="scientific">Adiantum capillus-veneris</name>
    <name type="common">Maidenhair fern</name>
    <dbReference type="NCBI Taxonomy" id="13818"/>
    <lineage>
        <taxon>Eukaryota</taxon>
        <taxon>Viridiplantae</taxon>
        <taxon>Streptophyta</taxon>
        <taxon>Embryophyta</taxon>
        <taxon>Tracheophyta</taxon>
        <taxon>Polypodiopsida</taxon>
        <taxon>Polypodiidae</taxon>
        <taxon>Polypodiales</taxon>
        <taxon>Pteridineae</taxon>
        <taxon>Pteridaceae</taxon>
        <taxon>Vittarioideae</taxon>
        <taxon>Adiantum</taxon>
    </lineage>
</organism>
<accession>A0A9D4V7M8</accession>
<dbReference type="GO" id="GO:0010478">
    <property type="term" value="P:chlororespiration"/>
    <property type="evidence" value="ECO:0007669"/>
    <property type="project" value="TreeGrafter"/>
</dbReference>
<evidence type="ECO:0000313" key="4">
    <source>
        <dbReference type="Proteomes" id="UP000886520"/>
    </source>
</evidence>
<proteinExistence type="predicted"/>
<dbReference type="Proteomes" id="UP000886520">
    <property type="component" value="Chromosome 4"/>
</dbReference>
<reference evidence="3" key="1">
    <citation type="submission" date="2021-01" db="EMBL/GenBank/DDBJ databases">
        <title>Adiantum capillus-veneris genome.</title>
        <authorList>
            <person name="Fang Y."/>
            <person name="Liao Q."/>
        </authorList>
    </citation>
    <scope>NUCLEOTIDE SEQUENCE</scope>
    <source>
        <strain evidence="3">H3</strain>
        <tissue evidence="3">Leaf</tissue>
    </source>
</reference>
<evidence type="ECO:0000256" key="1">
    <source>
        <dbReference type="ARBA" id="ARBA00004470"/>
    </source>
</evidence>
<evidence type="ECO:0000259" key="2">
    <source>
        <dbReference type="Pfam" id="PF25419"/>
    </source>
</evidence>
<comment type="subcellular location">
    <subcellularLocation>
        <location evidence="1">Plastid</location>
        <location evidence="1">Chloroplast stroma</location>
    </subcellularLocation>
</comment>
<dbReference type="PANTHER" id="PTHR32429">
    <property type="match status" value="1"/>
</dbReference>
<comment type="caution">
    <text evidence="3">The sequence shown here is derived from an EMBL/GenBank/DDBJ whole genome shotgun (WGS) entry which is preliminary data.</text>
</comment>
<protein>
    <recommendedName>
        <fullName evidence="2">PIFI-like Ig-like domain-containing protein</fullName>
    </recommendedName>
</protein>
<dbReference type="Pfam" id="PF25419">
    <property type="entry name" value="Ig_PIFI"/>
    <property type="match status" value="1"/>
</dbReference>
<dbReference type="PANTHER" id="PTHR32429:SF9">
    <property type="entry name" value="PROTEIN POST-ILLUMINATION CHLOROPHYLL FLUORESCENCE INCREASE, CHLOROPLASTIC"/>
    <property type="match status" value="1"/>
</dbReference>
<dbReference type="GO" id="GO:0009579">
    <property type="term" value="C:thylakoid"/>
    <property type="evidence" value="ECO:0007669"/>
    <property type="project" value="TreeGrafter"/>
</dbReference>
<keyword evidence="4" id="KW-1185">Reference proteome</keyword>
<dbReference type="EMBL" id="JABFUD020000004">
    <property type="protein sequence ID" value="KAI5081360.1"/>
    <property type="molecule type" value="Genomic_DNA"/>
</dbReference>